<accession>A0ABQ5XME5</accession>
<evidence type="ECO:0008006" key="4">
    <source>
        <dbReference type="Google" id="ProtNLM"/>
    </source>
</evidence>
<evidence type="ECO:0000256" key="1">
    <source>
        <dbReference type="SAM" id="Phobius"/>
    </source>
</evidence>
<gene>
    <name evidence="2" type="ORF">GCM10007901_06960</name>
</gene>
<protein>
    <recommendedName>
        <fullName evidence="4">ESPR domain-containing protein</fullName>
    </recommendedName>
</protein>
<keyword evidence="1" id="KW-0812">Transmembrane</keyword>
<dbReference type="Proteomes" id="UP001156670">
    <property type="component" value="Unassembled WGS sequence"/>
</dbReference>
<evidence type="ECO:0000313" key="3">
    <source>
        <dbReference type="Proteomes" id="UP001156670"/>
    </source>
</evidence>
<keyword evidence="1" id="KW-0472">Membrane</keyword>
<comment type="caution">
    <text evidence="2">The sequence shown here is derived from an EMBL/GenBank/DDBJ whole genome shotgun (WGS) entry which is preliminary data.</text>
</comment>
<sequence length="179" mass="17817">MDAMRQHQLNRHAHIVVAITGGWLMALMPMLASADGARVAQKAKPGEIVVTRNVATRPADRSPTAPGMALMVSASPNPQLVNGLTGASGPGEISDAEIASLNAGRITASMPGQNSMQHALNTALGTNIGGNSAGAASSNGVSNTLSAPAGGGAVVDGTRNISDQVSNALSQIPVLGAGH</sequence>
<reference evidence="3" key="1">
    <citation type="journal article" date="2019" name="Int. J. Syst. Evol. Microbiol.">
        <title>The Global Catalogue of Microorganisms (GCM) 10K type strain sequencing project: providing services to taxonomists for standard genome sequencing and annotation.</title>
        <authorList>
            <consortium name="The Broad Institute Genomics Platform"/>
            <consortium name="The Broad Institute Genome Sequencing Center for Infectious Disease"/>
            <person name="Wu L."/>
            <person name="Ma J."/>
        </authorList>
    </citation>
    <scope>NUCLEOTIDE SEQUENCE [LARGE SCALE GENOMIC DNA]</scope>
    <source>
        <strain evidence="3">NBRC 111980</strain>
    </source>
</reference>
<keyword evidence="3" id="KW-1185">Reference proteome</keyword>
<keyword evidence="1" id="KW-1133">Transmembrane helix</keyword>
<feature type="transmembrane region" description="Helical" evidence="1">
    <location>
        <begin position="12"/>
        <end position="32"/>
    </location>
</feature>
<dbReference type="EMBL" id="BSOB01000006">
    <property type="protein sequence ID" value="GLQ91746.1"/>
    <property type="molecule type" value="Genomic_DNA"/>
</dbReference>
<organism evidence="2 3">
    <name type="scientific">Dyella acidisoli</name>
    <dbReference type="NCBI Taxonomy" id="1867834"/>
    <lineage>
        <taxon>Bacteria</taxon>
        <taxon>Pseudomonadati</taxon>
        <taxon>Pseudomonadota</taxon>
        <taxon>Gammaproteobacteria</taxon>
        <taxon>Lysobacterales</taxon>
        <taxon>Rhodanobacteraceae</taxon>
        <taxon>Dyella</taxon>
    </lineage>
</organism>
<dbReference type="RefSeq" id="WP_284319502.1">
    <property type="nucleotide sequence ID" value="NZ_BSOB01000006.1"/>
</dbReference>
<proteinExistence type="predicted"/>
<name>A0ABQ5XME5_9GAMM</name>
<evidence type="ECO:0000313" key="2">
    <source>
        <dbReference type="EMBL" id="GLQ91746.1"/>
    </source>
</evidence>